<dbReference type="EMBL" id="LT629750">
    <property type="protein sequence ID" value="SDS94199.1"/>
    <property type="molecule type" value="Genomic_DNA"/>
</dbReference>
<organism evidence="12 13">
    <name type="scientific">Bradyrhizobium canariense</name>
    <dbReference type="NCBI Taxonomy" id="255045"/>
    <lineage>
        <taxon>Bacteria</taxon>
        <taxon>Pseudomonadati</taxon>
        <taxon>Pseudomonadota</taxon>
        <taxon>Alphaproteobacteria</taxon>
        <taxon>Hyphomicrobiales</taxon>
        <taxon>Nitrobacteraceae</taxon>
        <taxon>Bradyrhizobium</taxon>
    </lineage>
</organism>
<keyword evidence="5 9" id="KW-0378">Hydrolase</keyword>
<evidence type="ECO:0000256" key="2">
    <source>
        <dbReference type="ARBA" id="ARBA00007495"/>
    </source>
</evidence>
<evidence type="ECO:0000256" key="4">
    <source>
        <dbReference type="ARBA" id="ARBA00022729"/>
    </source>
</evidence>
<dbReference type="SUPFAM" id="SSF51445">
    <property type="entry name" value="(Trans)glycosidases"/>
    <property type="match status" value="1"/>
</dbReference>
<dbReference type="InterPro" id="IPR044846">
    <property type="entry name" value="GH10"/>
</dbReference>
<evidence type="ECO:0000313" key="12">
    <source>
        <dbReference type="EMBL" id="SDS94199.1"/>
    </source>
</evidence>
<evidence type="ECO:0000259" key="11">
    <source>
        <dbReference type="PROSITE" id="PS51760"/>
    </source>
</evidence>
<evidence type="ECO:0000313" key="13">
    <source>
        <dbReference type="Proteomes" id="UP000243904"/>
    </source>
</evidence>
<dbReference type="InterPro" id="IPR017853">
    <property type="entry name" value="GH"/>
</dbReference>
<dbReference type="EC" id="3.2.1.8" evidence="9"/>
<reference evidence="13" key="1">
    <citation type="submission" date="2016-10" db="EMBL/GenBank/DDBJ databases">
        <authorList>
            <person name="Varghese N."/>
            <person name="Submissions S."/>
        </authorList>
    </citation>
    <scope>NUCLEOTIDE SEQUENCE [LARGE SCALE GENOMIC DNA]</scope>
    <source>
        <strain evidence="13">GAS369</strain>
    </source>
</reference>
<evidence type="ECO:0000256" key="6">
    <source>
        <dbReference type="ARBA" id="ARBA00023277"/>
    </source>
</evidence>
<dbReference type="AlphaFoldDB" id="A0A1H1WDI5"/>
<dbReference type="PRINTS" id="PR00134">
    <property type="entry name" value="GLHYDRLASE10"/>
</dbReference>
<feature type="region of interest" description="Disordered" evidence="10">
    <location>
        <begin position="1"/>
        <end position="23"/>
    </location>
</feature>
<protein>
    <recommendedName>
        <fullName evidence="9">Beta-xylanase</fullName>
        <ecNumber evidence="9">3.2.1.8</ecNumber>
    </recommendedName>
</protein>
<dbReference type="PROSITE" id="PS51760">
    <property type="entry name" value="GH10_2"/>
    <property type="match status" value="1"/>
</dbReference>
<evidence type="ECO:0000256" key="5">
    <source>
        <dbReference type="ARBA" id="ARBA00022801"/>
    </source>
</evidence>
<dbReference type="GO" id="GO:0031176">
    <property type="term" value="F:endo-1,4-beta-xylanase activity"/>
    <property type="evidence" value="ECO:0007669"/>
    <property type="project" value="UniProtKB-EC"/>
</dbReference>
<proteinExistence type="inferred from homology"/>
<accession>A0A1H1WDI5</accession>
<keyword evidence="13" id="KW-1185">Reference proteome</keyword>
<evidence type="ECO:0000256" key="1">
    <source>
        <dbReference type="ARBA" id="ARBA00000681"/>
    </source>
</evidence>
<evidence type="ECO:0000256" key="9">
    <source>
        <dbReference type="RuleBase" id="RU361174"/>
    </source>
</evidence>
<dbReference type="Pfam" id="PF00331">
    <property type="entry name" value="Glyco_hydro_10"/>
    <property type="match status" value="1"/>
</dbReference>
<evidence type="ECO:0000256" key="8">
    <source>
        <dbReference type="ARBA" id="ARBA00023326"/>
    </source>
</evidence>
<dbReference type="InterPro" id="IPR001000">
    <property type="entry name" value="GH10_dom"/>
</dbReference>
<comment type="catalytic activity">
    <reaction evidence="1 9">
        <text>Endohydrolysis of (1-&gt;4)-beta-D-xylosidic linkages in xylans.</text>
        <dbReference type="EC" id="3.2.1.8"/>
    </reaction>
</comment>
<sequence>MLAAYPSGFNAHSGPGMSKKTHSRRDFLVRTAKAAALGISGTAALSGVSTFATPLTESSAASPAEGLIPYGAAARSDALVSDLPYRDAIIANCQMIVPESELKWAELRPTRGEFRFEKADSFVDFGRQNGIKVRGHTLAWYGAMPAWTEEIADRAEAERELVGHIETVVSRYRGQIPSWDVVNEPLAEWPANESSFRPSIWAKRLGPDYLSIALREAALADPDAQLVLNEYDVEYKGPRFAARRKALTALLRSLRDRNVPLHAVGLQAHLFAGRSIDDDGLQAMLAEIKALDLDVLITELDVIDYELPGKVAERDAMVAAMANQFLRAVGEVVRPKAILTWGLSDRYTWVPTYFKRRDGMPNRPLPLDADLHRKPLYDVIEEFRHKPA</sequence>
<dbReference type="Gene3D" id="3.20.20.80">
    <property type="entry name" value="Glycosidases"/>
    <property type="match status" value="1"/>
</dbReference>
<keyword evidence="6 9" id="KW-0119">Carbohydrate metabolism</keyword>
<evidence type="ECO:0000256" key="3">
    <source>
        <dbReference type="ARBA" id="ARBA00022651"/>
    </source>
</evidence>
<keyword evidence="3 12" id="KW-0858">Xylan degradation</keyword>
<dbReference type="PANTHER" id="PTHR31490">
    <property type="entry name" value="GLYCOSYL HYDROLASE"/>
    <property type="match status" value="1"/>
</dbReference>
<keyword evidence="4" id="KW-0732">Signal</keyword>
<gene>
    <name evidence="12" type="ORF">SAMN05444158_3767</name>
</gene>
<dbReference type="Proteomes" id="UP000243904">
    <property type="component" value="Chromosome I"/>
</dbReference>
<evidence type="ECO:0000256" key="7">
    <source>
        <dbReference type="ARBA" id="ARBA00023295"/>
    </source>
</evidence>
<name>A0A1H1WDI5_9BRAD</name>
<comment type="similarity">
    <text evidence="2 9">Belongs to the glycosyl hydrolase 10 (cellulase F) family.</text>
</comment>
<keyword evidence="8 9" id="KW-0624">Polysaccharide degradation</keyword>
<dbReference type="GO" id="GO:0045493">
    <property type="term" value="P:xylan catabolic process"/>
    <property type="evidence" value="ECO:0007669"/>
    <property type="project" value="UniProtKB-KW"/>
</dbReference>
<dbReference type="PANTHER" id="PTHR31490:SF88">
    <property type="entry name" value="BETA-XYLANASE"/>
    <property type="match status" value="1"/>
</dbReference>
<dbReference type="SMART" id="SM00633">
    <property type="entry name" value="Glyco_10"/>
    <property type="match status" value="1"/>
</dbReference>
<feature type="domain" description="GH10" evidence="11">
    <location>
        <begin position="57"/>
        <end position="383"/>
    </location>
</feature>
<evidence type="ECO:0000256" key="10">
    <source>
        <dbReference type="SAM" id="MobiDB-lite"/>
    </source>
</evidence>
<keyword evidence="7 9" id="KW-0326">Glycosidase</keyword>